<dbReference type="Proteomes" id="UP000789595">
    <property type="component" value="Unassembled WGS sequence"/>
</dbReference>
<evidence type="ECO:0000256" key="7">
    <source>
        <dbReference type="PIRSR" id="PIRSR601344-1"/>
    </source>
</evidence>
<feature type="binding site" description="axial binding residue" evidence="7">
    <location>
        <position position="128"/>
    </location>
    <ligand>
        <name>chlorophyll b</name>
        <dbReference type="ChEBI" id="CHEBI:61721"/>
        <label>1</label>
    </ligand>
    <ligandPart>
        <name>Mg</name>
        <dbReference type="ChEBI" id="CHEBI:25107"/>
    </ligandPart>
</feature>
<keyword evidence="7" id="KW-0157">Chromophore</keyword>
<dbReference type="InterPro" id="IPR022796">
    <property type="entry name" value="Chloroa_b-bind"/>
</dbReference>
<evidence type="ECO:0000313" key="9">
    <source>
        <dbReference type="EMBL" id="CAH0367342.1"/>
    </source>
</evidence>
<dbReference type="AlphaFoldDB" id="A0A8J2WT76"/>
<keyword evidence="6" id="KW-0934">Plastid</keyword>
<evidence type="ECO:0000256" key="3">
    <source>
        <dbReference type="ARBA" id="ARBA00005933"/>
    </source>
</evidence>
<feature type="binding site" evidence="7">
    <location>
        <position position="228"/>
    </location>
    <ligand>
        <name>chlorophyll a</name>
        <dbReference type="ChEBI" id="CHEBI:58416"/>
        <label>1</label>
    </ligand>
</feature>
<comment type="subcellular location">
    <subcellularLocation>
        <location evidence="2">Plastid</location>
        <location evidence="2">Chloroplast</location>
    </subcellularLocation>
</comment>
<dbReference type="Pfam" id="PF00504">
    <property type="entry name" value="Chloroa_b-bind"/>
    <property type="match status" value="1"/>
</dbReference>
<comment type="caution">
    <text evidence="9">The sequence shown here is derived from an EMBL/GenBank/DDBJ whole genome shotgun (WGS) entry which is preliminary data.</text>
</comment>
<comment type="similarity">
    <text evidence="3">Belongs to the fucoxanthin chlorophyll protein family.</text>
</comment>
<evidence type="ECO:0008006" key="11">
    <source>
        <dbReference type="Google" id="ProtNLM"/>
    </source>
</evidence>
<keyword evidence="10" id="KW-1185">Reference proteome</keyword>
<dbReference type="InterPro" id="IPR001344">
    <property type="entry name" value="Chloro_AB-bd_pln"/>
</dbReference>
<organism evidence="9 10">
    <name type="scientific">Pelagomonas calceolata</name>
    <dbReference type="NCBI Taxonomy" id="35677"/>
    <lineage>
        <taxon>Eukaryota</taxon>
        <taxon>Sar</taxon>
        <taxon>Stramenopiles</taxon>
        <taxon>Ochrophyta</taxon>
        <taxon>Pelagophyceae</taxon>
        <taxon>Pelagomonadales</taxon>
        <taxon>Pelagomonadaceae</taxon>
        <taxon>Pelagomonas</taxon>
    </lineage>
</organism>
<gene>
    <name evidence="9" type="ORF">PECAL_2P03570</name>
</gene>
<dbReference type="OrthoDB" id="423598at2759"/>
<feature type="binding site" evidence="7">
    <location>
        <position position="232"/>
    </location>
    <ligand>
        <name>chlorophyll a</name>
        <dbReference type="ChEBI" id="CHEBI:58416"/>
        <label>1</label>
    </ligand>
</feature>
<dbReference type="GO" id="GO:0009765">
    <property type="term" value="P:photosynthesis, light harvesting"/>
    <property type="evidence" value="ECO:0007669"/>
    <property type="project" value="InterPro"/>
</dbReference>
<keyword evidence="7" id="KW-0148">Chlorophyll</keyword>
<dbReference type="GO" id="GO:0016168">
    <property type="term" value="F:chlorophyll binding"/>
    <property type="evidence" value="ECO:0007669"/>
    <property type="project" value="UniProtKB-KW"/>
</dbReference>
<evidence type="ECO:0000313" key="10">
    <source>
        <dbReference type="Proteomes" id="UP000789595"/>
    </source>
</evidence>
<comment type="function">
    <text evidence="1">The light-harvesting complex (LHC) functions as a light receptor, it captures and delivers excitation energy to photosystems with which it is closely associated. Energy is transferred from the carotenoid and chlorophyll C (or B) to chlorophyll A and the photosynthetic reaction centers where it is used to synthesize ATP and reducing power.</text>
</comment>
<dbReference type="PANTHER" id="PTHR21649">
    <property type="entry name" value="CHLOROPHYLL A/B BINDING PROTEIN"/>
    <property type="match status" value="1"/>
</dbReference>
<feature type="binding site" evidence="7">
    <location>
        <position position="123"/>
    </location>
    <ligand>
        <name>chlorophyll a</name>
        <dbReference type="ChEBI" id="CHEBI:58416"/>
        <label>1</label>
    </ligand>
</feature>
<evidence type="ECO:0000256" key="5">
    <source>
        <dbReference type="ARBA" id="ARBA00022531"/>
    </source>
</evidence>
<dbReference type="GO" id="GO:0016020">
    <property type="term" value="C:membrane"/>
    <property type="evidence" value="ECO:0007669"/>
    <property type="project" value="InterPro"/>
</dbReference>
<keyword evidence="4" id="KW-0150">Chloroplast</keyword>
<feature type="binding site" evidence="7">
    <location>
        <position position="246"/>
    </location>
    <ligand>
        <name>chlorophyll a</name>
        <dbReference type="ChEBI" id="CHEBI:58416"/>
        <label>1</label>
    </ligand>
</feature>
<evidence type="ECO:0000256" key="4">
    <source>
        <dbReference type="ARBA" id="ARBA00022528"/>
    </source>
</evidence>
<keyword evidence="8" id="KW-0732">Signal</keyword>
<dbReference type="SUPFAM" id="SSF103511">
    <property type="entry name" value="Chlorophyll a-b binding protein"/>
    <property type="match status" value="1"/>
</dbReference>
<evidence type="ECO:0000256" key="1">
    <source>
        <dbReference type="ARBA" id="ARBA00004022"/>
    </source>
</evidence>
<dbReference type="EMBL" id="CAKKNE010000002">
    <property type="protein sequence ID" value="CAH0367342.1"/>
    <property type="molecule type" value="Genomic_DNA"/>
</dbReference>
<evidence type="ECO:0000256" key="2">
    <source>
        <dbReference type="ARBA" id="ARBA00004229"/>
    </source>
</evidence>
<feature type="binding site" evidence="7">
    <location>
        <position position="229"/>
    </location>
    <ligand>
        <name>chlorophyll a</name>
        <dbReference type="ChEBI" id="CHEBI:58416"/>
        <label>1</label>
    </ligand>
</feature>
<evidence type="ECO:0000256" key="8">
    <source>
        <dbReference type="SAM" id="SignalP"/>
    </source>
</evidence>
<name>A0A8J2WT76_9STRA</name>
<evidence type="ECO:0000256" key="6">
    <source>
        <dbReference type="ARBA" id="ARBA00022640"/>
    </source>
</evidence>
<dbReference type="GO" id="GO:0009507">
    <property type="term" value="C:chloroplast"/>
    <property type="evidence" value="ECO:0007669"/>
    <property type="project" value="UniProtKB-SubCell"/>
</dbReference>
<sequence>MQLKALTSAALLAGAQAFVAPGASKPALALRAEEVEAAPVEVAPVAEAAPEAEVVAPVAEVAAVAPEPVLTTPSVRSTRAPPRAWDIALDMPAGISAPFGYFDPAGLGKKVTEKRAKYFRECELKHGRVAMLAAFGFPIAEHFHPLFGGNIDVPSYVAYQQTPLQTFWPVVLLYVGIVEIFSVFTFENPFGKGGFWTLKDDRVPGDFGWDPMDMYPTDPAGRVEMQTKELNNGRVAMIAVAGMVAQELVTGAKLF</sequence>
<feature type="binding site" evidence="7">
    <location>
        <position position="126"/>
    </location>
    <ligand>
        <name>chlorophyll a</name>
        <dbReference type="ChEBI" id="CHEBI:58416"/>
        <label>1</label>
    </ligand>
</feature>
<feature type="chain" id="PRO_5035181290" description="Plastid light harvesting protein" evidence="8">
    <location>
        <begin position="18"/>
        <end position="255"/>
    </location>
</feature>
<proteinExistence type="inferred from homology"/>
<reference evidence="9" key="1">
    <citation type="submission" date="2021-11" db="EMBL/GenBank/DDBJ databases">
        <authorList>
            <consortium name="Genoscope - CEA"/>
            <person name="William W."/>
        </authorList>
    </citation>
    <scope>NUCLEOTIDE SEQUENCE</scope>
</reference>
<protein>
    <recommendedName>
        <fullName evidence="11">Plastid light harvesting protein</fullName>
    </recommendedName>
</protein>
<dbReference type="Gene3D" id="1.10.3460.10">
    <property type="entry name" value="Chlorophyll a/b binding protein domain"/>
    <property type="match status" value="1"/>
</dbReference>
<feature type="binding site" description="axial binding residue" evidence="7">
    <location>
        <position position="234"/>
    </location>
    <ligand>
        <name>chlorophyll a</name>
        <dbReference type="ChEBI" id="CHEBI:58416"/>
        <label>5</label>
    </ligand>
    <ligandPart>
        <name>Mg</name>
        <dbReference type="ChEBI" id="CHEBI:25107"/>
    </ligandPart>
</feature>
<feature type="signal peptide" evidence="8">
    <location>
        <begin position="1"/>
        <end position="17"/>
    </location>
</feature>
<accession>A0A8J2WT76</accession>
<keyword evidence="5" id="KW-0602">Photosynthesis</keyword>